<feature type="domain" description="Methyltransferase FkbM" evidence="1">
    <location>
        <begin position="193"/>
        <end position="325"/>
    </location>
</feature>
<dbReference type="InterPro" id="IPR052514">
    <property type="entry name" value="SAM-dependent_MTase"/>
</dbReference>
<dbReference type="EMBL" id="BMCT01000001">
    <property type="protein sequence ID" value="GGF45187.1"/>
    <property type="molecule type" value="Genomic_DNA"/>
</dbReference>
<dbReference type="Pfam" id="PF05050">
    <property type="entry name" value="Methyltransf_21"/>
    <property type="match status" value="1"/>
</dbReference>
<evidence type="ECO:0000313" key="3">
    <source>
        <dbReference type="Proteomes" id="UP000606044"/>
    </source>
</evidence>
<evidence type="ECO:0000259" key="1">
    <source>
        <dbReference type="Pfam" id="PF05050"/>
    </source>
</evidence>
<reference evidence="2" key="1">
    <citation type="journal article" date="2014" name="Int. J. Syst. Evol. Microbiol.">
        <title>Complete genome sequence of Corynebacterium casei LMG S-19264T (=DSM 44701T), isolated from a smear-ripened cheese.</title>
        <authorList>
            <consortium name="US DOE Joint Genome Institute (JGI-PGF)"/>
            <person name="Walter F."/>
            <person name="Albersmeier A."/>
            <person name="Kalinowski J."/>
            <person name="Ruckert C."/>
        </authorList>
    </citation>
    <scope>NUCLEOTIDE SEQUENCE</scope>
    <source>
        <strain evidence="2">CCM 7897</strain>
    </source>
</reference>
<dbReference type="RefSeq" id="WP_188574369.1">
    <property type="nucleotide sequence ID" value="NZ_BMCT01000001.1"/>
</dbReference>
<protein>
    <recommendedName>
        <fullName evidence="1">Methyltransferase FkbM domain-containing protein</fullName>
    </recommendedName>
</protein>
<dbReference type="SUPFAM" id="SSF53335">
    <property type="entry name" value="S-adenosyl-L-methionine-dependent methyltransferases"/>
    <property type="match status" value="1"/>
</dbReference>
<name>A0A917BIC2_9HYPH</name>
<dbReference type="Proteomes" id="UP000606044">
    <property type="component" value="Unassembled WGS sequence"/>
</dbReference>
<evidence type="ECO:0000313" key="2">
    <source>
        <dbReference type="EMBL" id="GGF45187.1"/>
    </source>
</evidence>
<organism evidence="2 3">
    <name type="scientific">Azorhizobium oxalatiphilum</name>
    <dbReference type="NCBI Taxonomy" id="980631"/>
    <lineage>
        <taxon>Bacteria</taxon>
        <taxon>Pseudomonadati</taxon>
        <taxon>Pseudomonadota</taxon>
        <taxon>Alphaproteobacteria</taxon>
        <taxon>Hyphomicrobiales</taxon>
        <taxon>Xanthobacteraceae</taxon>
        <taxon>Azorhizobium</taxon>
    </lineage>
</organism>
<reference evidence="2" key="2">
    <citation type="submission" date="2020-09" db="EMBL/GenBank/DDBJ databases">
        <authorList>
            <person name="Sun Q."/>
            <person name="Sedlacek I."/>
        </authorList>
    </citation>
    <scope>NUCLEOTIDE SEQUENCE</scope>
    <source>
        <strain evidence="2">CCM 7897</strain>
    </source>
</reference>
<proteinExistence type="predicted"/>
<keyword evidence="3" id="KW-1185">Reference proteome</keyword>
<dbReference type="InterPro" id="IPR006342">
    <property type="entry name" value="FkbM_mtfrase"/>
</dbReference>
<dbReference type="Gene3D" id="3.40.50.150">
    <property type="entry name" value="Vaccinia Virus protein VP39"/>
    <property type="match status" value="1"/>
</dbReference>
<dbReference type="InterPro" id="IPR029063">
    <property type="entry name" value="SAM-dependent_MTases_sf"/>
</dbReference>
<sequence length="368" mass="40619">MLETLLKTTGKIDQFLDSARDKPELVLYGAGFALPDIVRKLERHGFLVVAICDSNPAKHGQSFRDTYPIMAMEKAAVEFPHARFLISSPVYFDEILALLGKTLDPSRVSDVDLTCAYFFDKGEFRKFFTENLAQFEEVLGILHDEKSRETYRRVIKGHLSGDRADFEEASTGTDDLYLMRSLLKPSADTVYVDCGAHDGDTVRLFLEAADQGYRKVFAFEPDPTMQASLNAVAATQNSGVEIIPTGVANCDGVISFVVDGVFSAIVKDGPDLPAGTISIPVAKLDSLLLEEAVSMIKLDIEGGEYDALKGAAQLIQTQRPKLAICLYHRVDDLVRIAKLVKDLVPEYKLRIEHQSKSCTDTVLFAALD</sequence>
<dbReference type="PANTHER" id="PTHR34203">
    <property type="entry name" value="METHYLTRANSFERASE, FKBM FAMILY PROTEIN"/>
    <property type="match status" value="1"/>
</dbReference>
<gene>
    <name evidence="2" type="ORF">GCM10007301_00870</name>
</gene>
<dbReference type="AlphaFoldDB" id="A0A917BIC2"/>
<dbReference type="PANTHER" id="PTHR34203:SF15">
    <property type="entry name" value="SLL1173 PROTEIN"/>
    <property type="match status" value="1"/>
</dbReference>
<dbReference type="NCBIfam" id="TIGR01444">
    <property type="entry name" value="fkbM_fam"/>
    <property type="match status" value="1"/>
</dbReference>
<accession>A0A917BIC2</accession>
<comment type="caution">
    <text evidence="2">The sequence shown here is derived from an EMBL/GenBank/DDBJ whole genome shotgun (WGS) entry which is preliminary data.</text>
</comment>